<dbReference type="EMBL" id="SNRY01008794">
    <property type="protein sequence ID" value="KAA6307962.1"/>
    <property type="molecule type" value="Genomic_DNA"/>
</dbReference>
<evidence type="ECO:0000256" key="1">
    <source>
        <dbReference type="SAM" id="Phobius"/>
    </source>
</evidence>
<keyword evidence="1" id="KW-0472">Membrane</keyword>
<dbReference type="AlphaFoldDB" id="A0A5J4PF55"/>
<accession>A0A5J4PF55</accession>
<dbReference type="PANTHER" id="PTHR31033:SF18">
    <property type="entry name" value="OS06G0115800 PROTEIN"/>
    <property type="match status" value="1"/>
</dbReference>
<organism evidence="2">
    <name type="scientific">termite gut metagenome</name>
    <dbReference type="NCBI Taxonomy" id="433724"/>
    <lineage>
        <taxon>unclassified sequences</taxon>
        <taxon>metagenomes</taxon>
        <taxon>organismal metagenomes</taxon>
    </lineage>
</organism>
<keyword evidence="1" id="KW-1133">Transmembrane helix</keyword>
<name>A0A5J4PF55_9ZZZZ</name>
<comment type="caution">
    <text evidence="2">The sequence shown here is derived from an EMBL/GenBank/DDBJ whole genome shotgun (WGS) entry which is preliminary data.</text>
</comment>
<keyword evidence="1" id="KW-0812">Transmembrane</keyword>
<feature type="transmembrane region" description="Helical" evidence="1">
    <location>
        <begin position="55"/>
        <end position="74"/>
    </location>
</feature>
<reference evidence="2" key="1">
    <citation type="submission" date="2019-03" db="EMBL/GenBank/DDBJ databases">
        <title>Single cell metagenomics reveals metabolic interactions within the superorganism composed of flagellate Streblomastix strix and complex community of Bacteroidetes bacteria on its surface.</title>
        <authorList>
            <person name="Treitli S.C."/>
            <person name="Kolisko M."/>
            <person name="Husnik F."/>
            <person name="Keeling P."/>
            <person name="Hampl V."/>
        </authorList>
    </citation>
    <scope>NUCLEOTIDE SEQUENCE</scope>
    <source>
        <strain evidence="2">STM</strain>
    </source>
</reference>
<protein>
    <submittedName>
        <fullName evidence="2">Uncharacterized protein</fullName>
    </submittedName>
</protein>
<sequence>MFVCFFIKALQVKYICREICMNAGGKMNVIWVGIVALTINIPLGKWRNRYKKFTVIWWLLIHASIPLIITLRIWLATPRIYIPLFIALAVLGQFIGTKLHTEKKDTN</sequence>
<evidence type="ECO:0000313" key="2">
    <source>
        <dbReference type="EMBL" id="KAA6307962.1"/>
    </source>
</evidence>
<proteinExistence type="predicted"/>
<dbReference type="PANTHER" id="PTHR31033">
    <property type="entry name" value="PROTEIN, PUTATIVE-RELATED"/>
    <property type="match status" value="1"/>
</dbReference>
<gene>
    <name evidence="2" type="ORF">EZS27_040363</name>
</gene>
<feature type="transmembrane region" description="Helical" evidence="1">
    <location>
        <begin position="27"/>
        <end position="43"/>
    </location>
</feature>
<feature type="transmembrane region" description="Helical" evidence="1">
    <location>
        <begin position="80"/>
        <end position="99"/>
    </location>
</feature>